<comment type="caution">
    <text evidence="2">The sequence shown here is derived from an EMBL/GenBank/DDBJ whole genome shotgun (WGS) entry which is preliminary data.</text>
</comment>
<accession>A0A8T0UMC2</accession>
<gene>
    <name evidence="2" type="ORF">PVAP13_3KG037827</name>
</gene>
<dbReference type="EMBL" id="CM029041">
    <property type="protein sequence ID" value="KAG2623125.1"/>
    <property type="molecule type" value="Genomic_DNA"/>
</dbReference>
<evidence type="ECO:0000313" key="2">
    <source>
        <dbReference type="EMBL" id="KAG2623125.1"/>
    </source>
</evidence>
<sequence length="153" mass="16844">MPRGATLVNTDKNSPAQYHLLTSAPLPHQSLSLTDCGSRGRLRRSRHGGSRAPKEWAPRTHWPPGRFVLYVPVASITHTSCHPRRRRLDRLQMRGGAPTGQGETALGCPREPAWPPPMQEPTPRSLPQHSPSPSPWDPYSVAGTGEAAARRRT</sequence>
<feature type="region of interest" description="Disordered" evidence="1">
    <location>
        <begin position="28"/>
        <end position="59"/>
    </location>
</feature>
<feature type="compositionally biased region" description="Basic residues" evidence="1">
    <location>
        <begin position="40"/>
        <end position="49"/>
    </location>
</feature>
<reference evidence="2" key="1">
    <citation type="submission" date="2020-05" db="EMBL/GenBank/DDBJ databases">
        <title>WGS assembly of Panicum virgatum.</title>
        <authorList>
            <person name="Lovell J.T."/>
            <person name="Jenkins J."/>
            <person name="Shu S."/>
            <person name="Juenger T.E."/>
            <person name="Schmutz J."/>
        </authorList>
    </citation>
    <scope>NUCLEOTIDE SEQUENCE</scope>
    <source>
        <strain evidence="2">AP13</strain>
    </source>
</reference>
<feature type="region of interest" description="Disordered" evidence="1">
    <location>
        <begin position="84"/>
        <end position="153"/>
    </location>
</feature>
<organism evidence="2 3">
    <name type="scientific">Panicum virgatum</name>
    <name type="common">Blackwell switchgrass</name>
    <dbReference type="NCBI Taxonomy" id="38727"/>
    <lineage>
        <taxon>Eukaryota</taxon>
        <taxon>Viridiplantae</taxon>
        <taxon>Streptophyta</taxon>
        <taxon>Embryophyta</taxon>
        <taxon>Tracheophyta</taxon>
        <taxon>Spermatophyta</taxon>
        <taxon>Magnoliopsida</taxon>
        <taxon>Liliopsida</taxon>
        <taxon>Poales</taxon>
        <taxon>Poaceae</taxon>
        <taxon>PACMAD clade</taxon>
        <taxon>Panicoideae</taxon>
        <taxon>Panicodae</taxon>
        <taxon>Paniceae</taxon>
        <taxon>Panicinae</taxon>
        <taxon>Panicum</taxon>
        <taxon>Panicum sect. Hiantes</taxon>
    </lineage>
</organism>
<evidence type="ECO:0000313" key="3">
    <source>
        <dbReference type="Proteomes" id="UP000823388"/>
    </source>
</evidence>
<dbReference type="Proteomes" id="UP000823388">
    <property type="component" value="Chromosome 3K"/>
</dbReference>
<proteinExistence type="predicted"/>
<name>A0A8T0UMC2_PANVG</name>
<dbReference type="AlphaFoldDB" id="A0A8T0UMC2"/>
<protein>
    <submittedName>
        <fullName evidence="2">Uncharacterized protein</fullName>
    </submittedName>
</protein>
<evidence type="ECO:0000256" key="1">
    <source>
        <dbReference type="SAM" id="MobiDB-lite"/>
    </source>
</evidence>
<keyword evidence="3" id="KW-1185">Reference proteome</keyword>